<keyword evidence="1" id="KW-0812">Transmembrane</keyword>
<dbReference type="AlphaFoldDB" id="A3VGJ0"/>
<sequence length="52" mass="5802">MRSFARPPIILKADIMSAIGFRLCAYCICGFILLITYACLETQPSFQPGRFG</sequence>
<reference evidence="2 3" key="1">
    <citation type="journal article" date="2010" name="J. Bacteriol.">
        <title>Genome sequences of Pelagibaca bermudensis HTCC2601T and Maritimibacter alkaliphilus HTCC2654T, the type strains of two marine Roseobacter genera.</title>
        <authorList>
            <person name="Thrash J.C."/>
            <person name="Cho J.C."/>
            <person name="Ferriera S."/>
            <person name="Johnson J."/>
            <person name="Vergin K.L."/>
            <person name="Giovannoni S.J."/>
        </authorList>
    </citation>
    <scope>NUCLEOTIDE SEQUENCE [LARGE SCALE GENOMIC DNA]</scope>
    <source>
        <strain evidence="2 3">HTCC2654</strain>
    </source>
</reference>
<evidence type="ECO:0000256" key="1">
    <source>
        <dbReference type="SAM" id="Phobius"/>
    </source>
</evidence>
<feature type="transmembrane region" description="Helical" evidence="1">
    <location>
        <begin position="20"/>
        <end position="40"/>
    </location>
</feature>
<gene>
    <name evidence="2" type="ORF">RB2654_13955</name>
</gene>
<dbReference type="EMBL" id="AAMT01000008">
    <property type="protein sequence ID" value="EAQ12395.1"/>
    <property type="molecule type" value="Genomic_DNA"/>
</dbReference>
<evidence type="ECO:0000313" key="2">
    <source>
        <dbReference type="EMBL" id="EAQ12395.1"/>
    </source>
</evidence>
<dbReference type="HOGENOM" id="CLU_3081556_0_0_5"/>
<keyword evidence="1" id="KW-1133">Transmembrane helix</keyword>
<keyword evidence="3" id="KW-1185">Reference proteome</keyword>
<name>A3VGJ0_9RHOB</name>
<evidence type="ECO:0000313" key="3">
    <source>
        <dbReference type="Proteomes" id="UP000002931"/>
    </source>
</evidence>
<dbReference type="Proteomes" id="UP000002931">
    <property type="component" value="Unassembled WGS sequence"/>
</dbReference>
<comment type="caution">
    <text evidence="2">The sequence shown here is derived from an EMBL/GenBank/DDBJ whole genome shotgun (WGS) entry which is preliminary data.</text>
</comment>
<protein>
    <submittedName>
        <fullName evidence="2">Uncharacterized protein</fullName>
    </submittedName>
</protein>
<accession>A3VGJ0</accession>
<keyword evidence="1" id="KW-0472">Membrane</keyword>
<proteinExistence type="predicted"/>
<organism evidence="2 3">
    <name type="scientific">Maritimibacter alkaliphilus HTCC2654</name>
    <dbReference type="NCBI Taxonomy" id="314271"/>
    <lineage>
        <taxon>Bacteria</taxon>
        <taxon>Pseudomonadati</taxon>
        <taxon>Pseudomonadota</taxon>
        <taxon>Alphaproteobacteria</taxon>
        <taxon>Rhodobacterales</taxon>
        <taxon>Roseobacteraceae</taxon>
        <taxon>Maritimibacter</taxon>
    </lineage>
</organism>